<reference evidence="1 2" key="1">
    <citation type="submission" date="2020-10" db="EMBL/GenBank/DDBJ databases">
        <title>ChiBAC.</title>
        <authorList>
            <person name="Zenner C."/>
            <person name="Hitch T.C.A."/>
            <person name="Clavel T."/>
        </authorList>
    </citation>
    <scope>NUCLEOTIDE SEQUENCE [LARGE SCALE GENOMIC DNA]</scope>
    <source>
        <strain evidence="1 2">DSM 108706</strain>
    </source>
</reference>
<proteinExistence type="predicted"/>
<evidence type="ECO:0000313" key="1">
    <source>
        <dbReference type="EMBL" id="MBE5035774.1"/>
    </source>
</evidence>
<keyword evidence="2" id="KW-1185">Reference proteome</keyword>
<dbReference type="Proteomes" id="UP001516588">
    <property type="component" value="Unassembled WGS sequence"/>
</dbReference>
<gene>
    <name evidence="1" type="ORF">INF20_05725</name>
</gene>
<organism evidence="1 2">
    <name type="scientific">Gallibacter intestinalis</name>
    <dbReference type="NCBI Taxonomy" id="2779356"/>
    <lineage>
        <taxon>Bacteria</taxon>
        <taxon>Bacillati</taxon>
        <taxon>Bacillota</taxon>
        <taxon>Clostridia</taxon>
        <taxon>Eubacteriales</taxon>
        <taxon>Eubacteriaceae</taxon>
        <taxon>Gallibacter</taxon>
    </lineage>
</organism>
<protein>
    <submittedName>
        <fullName evidence="1">Uncharacterized protein</fullName>
    </submittedName>
</protein>
<accession>A0ABR9QY21</accession>
<dbReference type="EMBL" id="JADCKA010000009">
    <property type="protein sequence ID" value="MBE5035774.1"/>
    <property type="molecule type" value="Genomic_DNA"/>
</dbReference>
<evidence type="ECO:0000313" key="2">
    <source>
        <dbReference type="Proteomes" id="UP001516588"/>
    </source>
</evidence>
<sequence>MKIVSKPIKTIAVFEYDDGTPMPYKFKIMEDSEEEITVQVNKIFGHERKRIAGIESIIYKCQSVFGNIERIYELKYMVSECRWVLYKI</sequence>
<dbReference type="RefSeq" id="WP_226385423.1">
    <property type="nucleotide sequence ID" value="NZ_JADCKA010000009.1"/>
</dbReference>
<comment type="caution">
    <text evidence="1">The sequence shown here is derived from an EMBL/GenBank/DDBJ whole genome shotgun (WGS) entry which is preliminary data.</text>
</comment>
<name>A0ABR9QY21_9FIRM</name>